<dbReference type="InterPro" id="IPR048394">
    <property type="entry name" value="FakA-like_M"/>
</dbReference>
<evidence type="ECO:0000313" key="2">
    <source>
        <dbReference type="EMBL" id="KAJ3615997.1"/>
    </source>
</evidence>
<dbReference type="InterPro" id="IPR033470">
    <property type="entry name" value="FakA-like_C"/>
</dbReference>
<dbReference type="EMBL" id="JALNTZ010003774">
    <property type="protein sequence ID" value="KAJ3615997.1"/>
    <property type="molecule type" value="Genomic_DNA"/>
</dbReference>
<proteinExistence type="predicted"/>
<accession>A0AA38HHH7</accession>
<protein>
    <recommendedName>
        <fullName evidence="1">Fatty acid kinase subunit A-like C-terminal domain-containing protein</fullName>
    </recommendedName>
</protein>
<evidence type="ECO:0000259" key="1">
    <source>
        <dbReference type="SMART" id="SM01121"/>
    </source>
</evidence>
<name>A0AA38HHH7_9CUCU</name>
<comment type="caution">
    <text evidence="2">The sequence shown here is derived from an EMBL/GenBank/DDBJ whole genome shotgun (WGS) entry which is preliminary data.</text>
</comment>
<gene>
    <name evidence="2" type="ORF">Zmor_012125</name>
</gene>
<dbReference type="SMART" id="SM01121">
    <property type="entry name" value="Dak1_2"/>
    <property type="match status" value="1"/>
</dbReference>
<dbReference type="PANTHER" id="PTHR33434:SF4">
    <property type="entry name" value="PHOSPHATASE PROTEIN"/>
    <property type="match status" value="1"/>
</dbReference>
<dbReference type="Pfam" id="PF21645">
    <property type="entry name" value="FakA-like_M"/>
    <property type="match status" value="1"/>
</dbReference>
<dbReference type="InterPro" id="IPR050270">
    <property type="entry name" value="DegV_domain_contain"/>
</dbReference>
<feature type="domain" description="Fatty acid kinase subunit A-like C-terminal" evidence="1">
    <location>
        <begin position="1"/>
        <end position="315"/>
    </location>
</feature>
<organism evidence="2 3">
    <name type="scientific">Zophobas morio</name>
    <dbReference type="NCBI Taxonomy" id="2755281"/>
    <lineage>
        <taxon>Eukaryota</taxon>
        <taxon>Metazoa</taxon>
        <taxon>Ecdysozoa</taxon>
        <taxon>Arthropoda</taxon>
        <taxon>Hexapoda</taxon>
        <taxon>Insecta</taxon>
        <taxon>Pterygota</taxon>
        <taxon>Neoptera</taxon>
        <taxon>Endopterygota</taxon>
        <taxon>Coleoptera</taxon>
        <taxon>Polyphaga</taxon>
        <taxon>Cucujiformia</taxon>
        <taxon>Tenebrionidae</taxon>
        <taxon>Zophobas</taxon>
    </lineage>
</organism>
<keyword evidence="3" id="KW-1185">Reference proteome</keyword>
<dbReference type="AlphaFoldDB" id="A0AA38HHH7"/>
<evidence type="ECO:0000313" key="3">
    <source>
        <dbReference type="Proteomes" id="UP001168821"/>
    </source>
</evidence>
<dbReference type="PANTHER" id="PTHR33434">
    <property type="entry name" value="DEGV DOMAIN-CONTAINING PROTEIN DR_1986-RELATED"/>
    <property type="match status" value="1"/>
</dbReference>
<reference evidence="2" key="1">
    <citation type="journal article" date="2023" name="G3 (Bethesda)">
        <title>Whole genome assemblies of Zophobas morio and Tenebrio molitor.</title>
        <authorList>
            <person name="Kaur S."/>
            <person name="Stinson S.A."/>
            <person name="diCenzo G.C."/>
        </authorList>
    </citation>
    <scope>NUCLEOTIDE SEQUENCE</scope>
    <source>
        <strain evidence="2">QUZm001</strain>
    </source>
</reference>
<dbReference type="Pfam" id="PF13684">
    <property type="entry name" value="FakA-like_C"/>
    <property type="match status" value="1"/>
</dbReference>
<dbReference type="Proteomes" id="UP001168821">
    <property type="component" value="Unassembled WGS sequence"/>
</dbReference>
<sequence>MLDDAAIETLNVDTVRNKFEEFGNSSIVAVKDEDILKVHTHALQPGQVLTFLQQFGEFKTIKAENMSLQADGHVKGGNPNVKHNGSTGITEKRSLENEVATIAVVGSKIMAEYFEGDLNATYAIDGGPKMNPSTNDFLEAIKKVDAKTVYLFPNDSNVILAAEQAKNVEKESKVFVIPTKTIPQGVNALIAFDEDEKPNKVVSDLTKSIKSVVSYSITEAARDASIDGVKVKAGEIMGIADKKIVFSGATMADVISKSLVKYINSKTEILTIFTGANAKMKDILFLRKYLDENCEVEYELNDGGQDVYDFIIGIE</sequence>